<keyword evidence="1" id="KW-1133">Transmembrane helix</keyword>
<reference evidence="2 3" key="1">
    <citation type="submission" date="2015-08" db="EMBL/GenBank/DDBJ databases">
        <title>The complete genome sequence of Bacillus beveridgei MLTeJB.</title>
        <authorList>
            <person name="Hanson T.E."/>
            <person name="Mesa C."/>
            <person name="Basesman S.M."/>
            <person name="Oremland R.S."/>
        </authorList>
    </citation>
    <scope>NUCLEOTIDE SEQUENCE [LARGE SCALE GENOMIC DNA]</scope>
    <source>
        <strain evidence="2 3">MLTeJB</strain>
    </source>
</reference>
<organism evidence="2 3">
    <name type="scientific">Salisediminibacterium beveridgei</name>
    <dbReference type="NCBI Taxonomy" id="632773"/>
    <lineage>
        <taxon>Bacteria</taxon>
        <taxon>Bacillati</taxon>
        <taxon>Bacillota</taxon>
        <taxon>Bacilli</taxon>
        <taxon>Bacillales</taxon>
        <taxon>Bacillaceae</taxon>
        <taxon>Salisediminibacterium</taxon>
    </lineage>
</organism>
<gene>
    <name evidence="2" type="ORF">BBEV_0841</name>
</gene>
<keyword evidence="1" id="KW-0812">Transmembrane</keyword>
<dbReference type="Proteomes" id="UP000094463">
    <property type="component" value="Chromosome"/>
</dbReference>
<dbReference type="EMBL" id="CP012502">
    <property type="protein sequence ID" value="AOM82212.1"/>
    <property type="molecule type" value="Genomic_DNA"/>
</dbReference>
<protein>
    <submittedName>
        <fullName evidence="2">Uncharacterized protein</fullName>
    </submittedName>
</protein>
<dbReference type="KEGG" id="bbev:BBEV_0841"/>
<proteinExistence type="predicted"/>
<dbReference type="AlphaFoldDB" id="A0A1D7QT65"/>
<evidence type="ECO:0000313" key="2">
    <source>
        <dbReference type="EMBL" id="AOM82212.1"/>
    </source>
</evidence>
<accession>A0A1D7QT65</accession>
<name>A0A1D7QT65_9BACI</name>
<keyword evidence="1" id="KW-0472">Membrane</keyword>
<keyword evidence="3" id="KW-1185">Reference proteome</keyword>
<evidence type="ECO:0000256" key="1">
    <source>
        <dbReference type="SAM" id="Phobius"/>
    </source>
</evidence>
<dbReference type="RefSeq" id="WP_198155063.1">
    <property type="nucleotide sequence ID" value="NZ_CP012502.1"/>
</dbReference>
<evidence type="ECO:0000313" key="3">
    <source>
        <dbReference type="Proteomes" id="UP000094463"/>
    </source>
</evidence>
<feature type="transmembrane region" description="Helical" evidence="1">
    <location>
        <begin position="35"/>
        <end position="57"/>
    </location>
</feature>
<sequence>MADELNKEILNELKKMNEKIDKLEEPKGLSTPMKLIALFLGVMVFGPIISYFFFFLLN</sequence>